<feature type="compositionally biased region" description="Acidic residues" evidence="2">
    <location>
        <begin position="552"/>
        <end position="563"/>
    </location>
</feature>
<dbReference type="OrthoDB" id="10256523at2759"/>
<feature type="region of interest" description="Disordered" evidence="2">
    <location>
        <begin position="18"/>
        <end position="39"/>
    </location>
</feature>
<feature type="compositionally biased region" description="Basic and acidic residues" evidence="2">
    <location>
        <begin position="528"/>
        <end position="551"/>
    </location>
</feature>
<evidence type="ECO:0000313" key="3">
    <source>
        <dbReference type="EMBL" id="VDI18490.1"/>
    </source>
</evidence>
<keyword evidence="1" id="KW-0175">Coiled coil</keyword>
<feature type="region of interest" description="Disordered" evidence="2">
    <location>
        <begin position="594"/>
        <end position="648"/>
    </location>
</feature>
<accession>A0A8B6DG04</accession>
<gene>
    <name evidence="3" type="ORF">MGAL_10B045166</name>
</gene>
<protein>
    <submittedName>
        <fullName evidence="3">Uncharacterized protein</fullName>
    </submittedName>
</protein>
<feature type="compositionally biased region" description="Polar residues" evidence="2">
    <location>
        <begin position="503"/>
        <end position="519"/>
    </location>
</feature>
<evidence type="ECO:0000256" key="1">
    <source>
        <dbReference type="SAM" id="Coils"/>
    </source>
</evidence>
<organism evidence="3 4">
    <name type="scientific">Mytilus galloprovincialis</name>
    <name type="common">Mediterranean mussel</name>
    <dbReference type="NCBI Taxonomy" id="29158"/>
    <lineage>
        <taxon>Eukaryota</taxon>
        <taxon>Metazoa</taxon>
        <taxon>Spiralia</taxon>
        <taxon>Lophotrochozoa</taxon>
        <taxon>Mollusca</taxon>
        <taxon>Bivalvia</taxon>
        <taxon>Autobranchia</taxon>
        <taxon>Pteriomorphia</taxon>
        <taxon>Mytilida</taxon>
        <taxon>Mytiloidea</taxon>
        <taxon>Mytilidae</taxon>
        <taxon>Mytilinae</taxon>
        <taxon>Mytilus</taxon>
    </lineage>
</organism>
<feature type="compositionally biased region" description="Polar residues" evidence="2">
    <location>
        <begin position="667"/>
        <end position="679"/>
    </location>
</feature>
<keyword evidence="4" id="KW-1185">Reference proteome</keyword>
<proteinExistence type="predicted"/>
<dbReference type="AlphaFoldDB" id="A0A8B6DG04"/>
<feature type="compositionally biased region" description="Polar residues" evidence="2">
    <location>
        <begin position="617"/>
        <end position="628"/>
    </location>
</feature>
<evidence type="ECO:0000256" key="2">
    <source>
        <dbReference type="SAM" id="MobiDB-lite"/>
    </source>
</evidence>
<feature type="coiled-coil region" evidence="1">
    <location>
        <begin position="401"/>
        <end position="484"/>
    </location>
</feature>
<sequence>MAGRGRLSISTALSRNTTLDSSFGGNSSTTSASAAHAERQIKKLKEENAKLRNEIKEVRSLYNQLVQENSHEKFDERRIMLIKSQVIQLERQVLMMSEAISSRSETLAEVENSLTWMTDQWRQYISLESRSPEVPVKRSDLTLMVETAESARIKLYKQIENTTVRNLTRPLMFVNEFVRPGSEEEITLLDIASGHLEHLNLKHVAKLETKLASLYKELIGFHSLIEEAEKPSLHPVSEHTNKAMHDRMTTRLLKACAMIKDCCGDLVQLSLLYPSAPWPPLKRSAIKDLTCDQVMKSLPVLPKTKVKEVQSVIDAMLKAVNYKNSMTNHEIKSLKEDLKFYKSVYDLQLEYIQSLFDAVRGGYQKFEESTKDVIITPLKEVLKTYGDLKDTASEKALKEFLSCFKQNSEKLENAVEQLSESDDGSEALTQFGEDFFYSLDKLVSKCQRNRDKAVKQRTDLKEEQEQLEQELRNLLDEQELKYREHFVETERTDINDTNKRTNKISPQRNNYLNEQNVSKTKSKHSPVAKRETSKENDRVEFPSVEKEKSEYIDEDTSEQDDENDLKNRNKWNVDTSCPPTFDNMEFIYTNQTKMDNQTGSDSETEAETANLHEMPNESETPTFESQKSLDVLPPVGLSKQPKKTKTKKNYVPNLVVPNRTLELRRSGSLSKINNTSEQYLKSEPQETKEQSEADGSVGKIKLVRSRSSSKDRINIPQKKPFR</sequence>
<evidence type="ECO:0000313" key="4">
    <source>
        <dbReference type="Proteomes" id="UP000596742"/>
    </source>
</evidence>
<reference evidence="3" key="1">
    <citation type="submission" date="2018-11" db="EMBL/GenBank/DDBJ databases">
        <authorList>
            <person name="Alioto T."/>
            <person name="Alioto T."/>
        </authorList>
    </citation>
    <scope>NUCLEOTIDE SEQUENCE</scope>
</reference>
<comment type="caution">
    <text evidence="3">The sequence shown here is derived from an EMBL/GenBank/DDBJ whole genome shotgun (WGS) entry which is preliminary data.</text>
</comment>
<dbReference type="EMBL" id="UYJE01003342">
    <property type="protein sequence ID" value="VDI18490.1"/>
    <property type="molecule type" value="Genomic_DNA"/>
</dbReference>
<dbReference type="Proteomes" id="UP000596742">
    <property type="component" value="Unassembled WGS sequence"/>
</dbReference>
<feature type="region of interest" description="Disordered" evidence="2">
    <location>
        <begin position="666"/>
        <end position="722"/>
    </location>
</feature>
<feature type="region of interest" description="Disordered" evidence="2">
    <location>
        <begin position="491"/>
        <end position="571"/>
    </location>
</feature>
<name>A0A8B6DG04_MYTGA</name>